<feature type="compositionally biased region" description="Polar residues" evidence="1">
    <location>
        <begin position="13"/>
        <end position="27"/>
    </location>
</feature>
<protein>
    <submittedName>
        <fullName evidence="2">Uncharacterized protein</fullName>
    </submittedName>
</protein>
<name>C4J1Z8_MAIZE</name>
<dbReference type="AlphaFoldDB" id="C4J1Z8"/>
<reference evidence="2" key="2">
    <citation type="submission" date="2012-06" db="EMBL/GenBank/DDBJ databases">
        <authorList>
            <person name="Yu Y."/>
            <person name="Currie J."/>
            <person name="Lomeli R."/>
            <person name="Angelova A."/>
            <person name="Collura K."/>
            <person name="Wissotski M."/>
            <person name="Campos D."/>
            <person name="Kudrna D."/>
            <person name="Golser W."/>
            <person name="Ashely E."/>
            <person name="Descour A."/>
            <person name="Fernandes J."/>
            <person name="Soderlund C."/>
            <person name="Walbot V."/>
        </authorList>
    </citation>
    <scope>NUCLEOTIDE SEQUENCE</scope>
    <source>
        <strain evidence="2">B73</strain>
    </source>
</reference>
<reference evidence="2" key="1">
    <citation type="journal article" date="2009" name="PLoS Genet.">
        <title>Sequencing, mapping, and analysis of 27,455 maize full-length cDNAs.</title>
        <authorList>
            <person name="Soderlund C."/>
            <person name="Descour A."/>
            <person name="Kudrna D."/>
            <person name="Bomhoff M."/>
            <person name="Boyd L."/>
            <person name="Currie J."/>
            <person name="Angelova A."/>
            <person name="Collura K."/>
            <person name="Wissotski M."/>
            <person name="Ashley E."/>
            <person name="Morrow D."/>
            <person name="Fernandes J."/>
            <person name="Walbot V."/>
            <person name="Yu Y."/>
        </authorList>
    </citation>
    <scope>NUCLEOTIDE SEQUENCE</scope>
    <source>
        <strain evidence="2">B73</strain>
    </source>
</reference>
<evidence type="ECO:0000256" key="1">
    <source>
        <dbReference type="SAM" id="MobiDB-lite"/>
    </source>
</evidence>
<proteinExistence type="evidence at transcript level"/>
<sequence length="123" mass="14519">MEHRMEPWLGHSPHSSRMSDKPSSCTSKGHVPSRKRSTTRILEEQRSEDWQSTKTKGSLTMCSYYMNKQLIMCSRCIELFFSIQEYLLVGCFRNLVPHYSSKILRLTFRLSNKPYKEPVIRNQ</sequence>
<accession>C4J1Z8</accession>
<organism evidence="2">
    <name type="scientific">Zea mays</name>
    <name type="common">Maize</name>
    <dbReference type="NCBI Taxonomy" id="4577"/>
    <lineage>
        <taxon>Eukaryota</taxon>
        <taxon>Viridiplantae</taxon>
        <taxon>Streptophyta</taxon>
        <taxon>Embryophyta</taxon>
        <taxon>Tracheophyta</taxon>
        <taxon>Spermatophyta</taxon>
        <taxon>Magnoliopsida</taxon>
        <taxon>Liliopsida</taxon>
        <taxon>Poales</taxon>
        <taxon>Poaceae</taxon>
        <taxon>PACMAD clade</taxon>
        <taxon>Panicoideae</taxon>
        <taxon>Andropogonodae</taxon>
        <taxon>Andropogoneae</taxon>
        <taxon>Tripsacinae</taxon>
        <taxon>Zea</taxon>
    </lineage>
</organism>
<feature type="compositionally biased region" description="Basic and acidic residues" evidence="1">
    <location>
        <begin position="41"/>
        <end position="51"/>
    </location>
</feature>
<dbReference type="EMBL" id="BT084845">
    <property type="protein sequence ID" value="ACR35198.1"/>
    <property type="molecule type" value="mRNA"/>
</dbReference>
<feature type="region of interest" description="Disordered" evidence="1">
    <location>
        <begin position="1"/>
        <end position="54"/>
    </location>
</feature>
<evidence type="ECO:0000313" key="2">
    <source>
        <dbReference type="EMBL" id="ACR35198.1"/>
    </source>
</evidence>